<dbReference type="Gramene" id="KMT04062">
    <property type="protein sequence ID" value="KMT04062"/>
    <property type="gene ID" value="BVRB_8g186590"/>
</dbReference>
<reference evidence="1 2" key="1">
    <citation type="journal article" date="2014" name="Nature">
        <title>The genome of the recently domesticated crop plant sugar beet (Beta vulgaris).</title>
        <authorList>
            <person name="Dohm J.C."/>
            <person name="Minoche A.E."/>
            <person name="Holtgrawe D."/>
            <person name="Capella-Gutierrez S."/>
            <person name="Zakrzewski F."/>
            <person name="Tafer H."/>
            <person name="Rupp O."/>
            <person name="Sorensen T.R."/>
            <person name="Stracke R."/>
            <person name="Reinhardt R."/>
            <person name="Goesmann A."/>
            <person name="Kraft T."/>
            <person name="Schulz B."/>
            <person name="Stadler P.F."/>
            <person name="Schmidt T."/>
            <person name="Gabaldon T."/>
            <person name="Lehrach H."/>
            <person name="Weisshaar B."/>
            <person name="Himmelbauer H."/>
        </authorList>
    </citation>
    <scope>NUCLEOTIDE SEQUENCE [LARGE SCALE GENOMIC DNA]</scope>
    <source>
        <tissue evidence="1">Taproot</tissue>
    </source>
</reference>
<dbReference type="Proteomes" id="UP000035740">
    <property type="component" value="Chromosome 8"/>
</dbReference>
<organism evidence="1 2">
    <name type="scientific">Beta vulgaris subsp. vulgaris</name>
    <name type="common">Beet</name>
    <dbReference type="NCBI Taxonomy" id="3555"/>
    <lineage>
        <taxon>Eukaryota</taxon>
        <taxon>Viridiplantae</taxon>
        <taxon>Streptophyta</taxon>
        <taxon>Embryophyta</taxon>
        <taxon>Tracheophyta</taxon>
        <taxon>Spermatophyta</taxon>
        <taxon>Magnoliopsida</taxon>
        <taxon>eudicotyledons</taxon>
        <taxon>Gunneridae</taxon>
        <taxon>Pentapetalae</taxon>
        <taxon>Caryophyllales</taxon>
        <taxon>Chenopodiaceae</taxon>
        <taxon>Betoideae</taxon>
        <taxon>Beta</taxon>
    </lineage>
</organism>
<accession>A0A0J8BSD6</accession>
<name>A0A0J8BSD6_BETVV</name>
<gene>
    <name evidence="1" type="ORF">BVRB_8g186590</name>
</gene>
<sequence>MQFFEDRIRFFWPNPPIFWLIFRCGFTKTASDTK</sequence>
<proteinExistence type="predicted"/>
<protein>
    <submittedName>
        <fullName evidence="1">Uncharacterized protein</fullName>
    </submittedName>
</protein>
<dbReference type="EMBL" id="KQ090159">
    <property type="protein sequence ID" value="KMT04062.1"/>
    <property type="molecule type" value="Genomic_DNA"/>
</dbReference>
<dbReference type="AlphaFoldDB" id="A0A0J8BSD6"/>
<keyword evidence="2" id="KW-1185">Reference proteome</keyword>
<evidence type="ECO:0000313" key="1">
    <source>
        <dbReference type="EMBL" id="KMT04062.1"/>
    </source>
</evidence>
<evidence type="ECO:0000313" key="2">
    <source>
        <dbReference type="Proteomes" id="UP000035740"/>
    </source>
</evidence>